<feature type="transmembrane region" description="Helical" evidence="8">
    <location>
        <begin position="371"/>
        <end position="391"/>
    </location>
</feature>
<dbReference type="Pfam" id="PF06826">
    <property type="entry name" value="Asp-Al_Ex"/>
    <property type="match status" value="2"/>
</dbReference>
<evidence type="ECO:0000259" key="9">
    <source>
        <dbReference type="PROSITE" id="PS51202"/>
    </source>
</evidence>
<feature type="transmembrane region" description="Helical" evidence="8">
    <location>
        <begin position="412"/>
        <end position="434"/>
    </location>
</feature>
<dbReference type="EMBL" id="UFXQ01000001">
    <property type="protein sequence ID" value="STC70118.1"/>
    <property type="molecule type" value="Genomic_DNA"/>
</dbReference>
<organism evidence="10 11">
    <name type="scientific">Corynebacterium pilosum</name>
    <dbReference type="NCBI Taxonomy" id="35756"/>
    <lineage>
        <taxon>Bacteria</taxon>
        <taxon>Bacillati</taxon>
        <taxon>Actinomycetota</taxon>
        <taxon>Actinomycetes</taxon>
        <taxon>Mycobacteriales</taxon>
        <taxon>Corynebacteriaceae</taxon>
        <taxon>Corynebacterium</taxon>
    </lineage>
</organism>
<evidence type="ECO:0000256" key="5">
    <source>
        <dbReference type="ARBA" id="ARBA00022692"/>
    </source>
</evidence>
<evidence type="ECO:0000256" key="3">
    <source>
        <dbReference type="ARBA" id="ARBA00022448"/>
    </source>
</evidence>
<evidence type="ECO:0000256" key="1">
    <source>
        <dbReference type="ARBA" id="ARBA00004651"/>
    </source>
</evidence>
<reference evidence="10 11" key="1">
    <citation type="submission" date="2018-06" db="EMBL/GenBank/DDBJ databases">
        <authorList>
            <consortium name="Pathogen Informatics"/>
            <person name="Doyle S."/>
        </authorList>
    </citation>
    <scope>NUCLEOTIDE SEQUENCE [LARGE SCALE GENOMIC DNA]</scope>
    <source>
        <strain evidence="10 11">NCTC11862</strain>
    </source>
</reference>
<proteinExistence type="inferred from homology"/>
<sequence>MIEFLESNVLLTLFIVIGLGTAFGAIPFGPIKFGAAGALFVGLFVGAVVDLPPDVLTSLQDLGLGLFVYMIGLEAGESFFKNIRKQFGLMVMSIVSIVLAAVTAVLVGGLLGVAREVSVGAFAGSLTSTPSLSLAQVQTESDLPAVGYSIGYPTGIIVAILLVAVTIGQNWKASRDEDNSAGSELRGERMAVQHAVTSEELIEEFGSSITAGMRRRNGVTQVLDSAFELKPGDTVFMMMEEGVRKDVVKRIGRPLQPLSRRLPQLTVQKFSVSNQDIAGNRLDNLPLYARFGAQTLRIRRGDDEILATDDVNIAPGDVIEVIVPTKNATRLESYLGNSIQVANELDWIATATGLALGFILAAIPFPLPGGASFVIGAAGGPLISGLVLGALNRTGRFAWQLPRSANYAIRQFGLMLFLASVGTASGPAFASTAFSLDGLITIGLAALVGLVGCGSLLLLAWAFGQSAGRANGAVAGLLGQPAVLQYALQNSSDNRIMDGYSTTFAVALIFKIVVVPFMLV</sequence>
<keyword evidence="7 8" id="KW-0472">Membrane</keyword>
<dbReference type="STRING" id="35756.GCA_001044155_02134"/>
<dbReference type="AlphaFoldDB" id="A0A376CR46"/>
<feature type="transmembrane region" description="Helical" evidence="8">
    <location>
        <begin position="6"/>
        <end position="26"/>
    </location>
</feature>
<dbReference type="PANTHER" id="PTHR30445">
    <property type="entry name" value="K(+)_H(+) ANTIPORTER SUBUNIT KHTT"/>
    <property type="match status" value="1"/>
</dbReference>
<dbReference type="InterPro" id="IPR006512">
    <property type="entry name" value="YidE_YbjL"/>
</dbReference>
<dbReference type="PROSITE" id="PS51202">
    <property type="entry name" value="RCK_C"/>
    <property type="match status" value="1"/>
</dbReference>
<dbReference type="NCBIfam" id="TIGR01625">
    <property type="entry name" value="YidE_YbjL_dupl"/>
    <property type="match status" value="2"/>
</dbReference>
<evidence type="ECO:0000256" key="6">
    <source>
        <dbReference type="ARBA" id="ARBA00022989"/>
    </source>
</evidence>
<keyword evidence="4" id="KW-1003">Cell membrane</keyword>
<protein>
    <submittedName>
        <fullName evidence="10">Transporter protein</fullName>
    </submittedName>
</protein>
<evidence type="ECO:0000313" key="11">
    <source>
        <dbReference type="Proteomes" id="UP000254467"/>
    </source>
</evidence>
<comment type="similarity">
    <text evidence="2">Belongs to the AAE transporter (TC 2.A.81) family.</text>
</comment>
<dbReference type="PANTHER" id="PTHR30445:SF3">
    <property type="entry name" value="TRANSPORT PROTEIN YIDE-RELATED"/>
    <property type="match status" value="1"/>
</dbReference>
<dbReference type="InterPro" id="IPR050144">
    <property type="entry name" value="AAE_transporter"/>
</dbReference>
<keyword evidence="6 8" id="KW-1133">Transmembrane helix</keyword>
<keyword evidence="5 8" id="KW-0812">Transmembrane</keyword>
<feature type="transmembrane region" description="Helical" evidence="8">
    <location>
        <begin position="500"/>
        <end position="519"/>
    </location>
</feature>
<dbReference type="RefSeq" id="WP_018580956.1">
    <property type="nucleotide sequence ID" value="NZ_LDYD01000008.1"/>
</dbReference>
<dbReference type="Pfam" id="PF02080">
    <property type="entry name" value="TrkA_C"/>
    <property type="match status" value="1"/>
</dbReference>
<evidence type="ECO:0000256" key="8">
    <source>
        <dbReference type="SAM" id="Phobius"/>
    </source>
</evidence>
<feature type="transmembrane region" description="Helical" evidence="8">
    <location>
        <begin position="33"/>
        <end position="49"/>
    </location>
</feature>
<evidence type="ECO:0000313" key="10">
    <source>
        <dbReference type="EMBL" id="STC70118.1"/>
    </source>
</evidence>
<feature type="transmembrane region" description="Helical" evidence="8">
    <location>
        <begin position="347"/>
        <end position="365"/>
    </location>
</feature>
<accession>A0A376CR46</accession>
<keyword evidence="11" id="KW-1185">Reference proteome</keyword>
<keyword evidence="3" id="KW-0813">Transport</keyword>
<dbReference type="Gene3D" id="3.30.70.1450">
    <property type="entry name" value="Regulator of K+ conductance, C-terminal domain"/>
    <property type="match status" value="1"/>
</dbReference>
<feature type="transmembrane region" description="Helical" evidence="8">
    <location>
        <begin position="55"/>
        <end position="75"/>
    </location>
</feature>
<evidence type="ECO:0000256" key="7">
    <source>
        <dbReference type="ARBA" id="ARBA00023136"/>
    </source>
</evidence>
<gene>
    <name evidence="10" type="ORF">NCTC11862_01926</name>
</gene>
<feature type="domain" description="RCK C-terminal" evidence="9">
    <location>
        <begin position="253"/>
        <end position="337"/>
    </location>
</feature>
<dbReference type="GO" id="GO:0008324">
    <property type="term" value="F:monoatomic cation transmembrane transporter activity"/>
    <property type="evidence" value="ECO:0007669"/>
    <property type="project" value="InterPro"/>
</dbReference>
<feature type="transmembrane region" description="Helical" evidence="8">
    <location>
        <begin position="150"/>
        <end position="168"/>
    </location>
</feature>
<comment type="subcellular location">
    <subcellularLocation>
        <location evidence="1">Cell membrane</location>
        <topology evidence="1">Multi-pass membrane protein</topology>
    </subcellularLocation>
</comment>
<feature type="transmembrane region" description="Helical" evidence="8">
    <location>
        <begin position="440"/>
        <end position="463"/>
    </location>
</feature>
<name>A0A376CR46_9CORY</name>
<dbReference type="InterPro" id="IPR036721">
    <property type="entry name" value="RCK_C_sf"/>
</dbReference>
<dbReference type="OrthoDB" id="9155749at2"/>
<dbReference type="GO" id="GO:0005886">
    <property type="term" value="C:plasma membrane"/>
    <property type="evidence" value="ECO:0007669"/>
    <property type="project" value="UniProtKB-SubCell"/>
</dbReference>
<feature type="transmembrane region" description="Helical" evidence="8">
    <location>
        <begin position="87"/>
        <end position="111"/>
    </location>
</feature>
<evidence type="ECO:0000256" key="2">
    <source>
        <dbReference type="ARBA" id="ARBA00009854"/>
    </source>
</evidence>
<dbReference type="SUPFAM" id="SSF116726">
    <property type="entry name" value="TrkA C-terminal domain-like"/>
    <property type="match status" value="1"/>
</dbReference>
<dbReference type="InterPro" id="IPR006037">
    <property type="entry name" value="RCK_C"/>
</dbReference>
<dbReference type="GO" id="GO:0006813">
    <property type="term" value="P:potassium ion transport"/>
    <property type="evidence" value="ECO:0007669"/>
    <property type="project" value="InterPro"/>
</dbReference>
<dbReference type="Proteomes" id="UP000254467">
    <property type="component" value="Unassembled WGS sequence"/>
</dbReference>
<evidence type="ECO:0000256" key="4">
    <source>
        <dbReference type="ARBA" id="ARBA00022475"/>
    </source>
</evidence>